<evidence type="ECO:0000313" key="7">
    <source>
        <dbReference type="EMBL" id="KAG6483498.1"/>
    </source>
</evidence>
<dbReference type="Pfam" id="PF13639">
    <property type="entry name" value="zf-RING_2"/>
    <property type="match status" value="1"/>
</dbReference>
<dbReference type="PANTHER" id="PTHR46151">
    <property type="entry name" value="NEP1-INTERACTING PROTEIN-LIKE 2"/>
    <property type="match status" value="1"/>
</dbReference>
<dbReference type="SUPFAM" id="SSF57850">
    <property type="entry name" value="RING/U-box"/>
    <property type="match status" value="1"/>
</dbReference>
<dbReference type="GO" id="GO:0008270">
    <property type="term" value="F:zinc ion binding"/>
    <property type="evidence" value="ECO:0007669"/>
    <property type="project" value="UniProtKB-KW"/>
</dbReference>
<comment type="subcellular location">
    <subcellularLocation>
        <location evidence="1">Membrane</location>
    </subcellularLocation>
</comment>
<organism evidence="7 8">
    <name type="scientific">Zingiber officinale</name>
    <name type="common">Ginger</name>
    <name type="synonym">Amomum zingiber</name>
    <dbReference type="NCBI Taxonomy" id="94328"/>
    <lineage>
        <taxon>Eukaryota</taxon>
        <taxon>Viridiplantae</taxon>
        <taxon>Streptophyta</taxon>
        <taxon>Embryophyta</taxon>
        <taxon>Tracheophyta</taxon>
        <taxon>Spermatophyta</taxon>
        <taxon>Magnoliopsida</taxon>
        <taxon>Liliopsida</taxon>
        <taxon>Zingiberales</taxon>
        <taxon>Zingiberaceae</taxon>
        <taxon>Zingiber</taxon>
    </lineage>
</organism>
<keyword evidence="2" id="KW-0479">Metal-binding</keyword>
<sequence>MLSDQGERIEKLEAMVLKLSGREFESEEKGSCSVKPQCLLDIKPEVECHRRLSNEALEEHDDDDVKFIEKDSTLQINAAEVSYKESSDMFDVTRDKGLLPNAIKRLPMFKISCDEIINSCGRNDFIDGDTARMMPMCNHIFHVVCIDVCLVKHDSCPTCRQEVLQFESLNFSYFYKVSVWLKE</sequence>
<keyword evidence="8" id="KW-1185">Reference proteome</keyword>
<dbReference type="PANTHER" id="PTHR46151:SF12">
    <property type="entry name" value="RING_U-BOX SUPERFAMILY PROTEIN"/>
    <property type="match status" value="1"/>
</dbReference>
<evidence type="ECO:0000256" key="5">
    <source>
        <dbReference type="ARBA" id="ARBA00023136"/>
    </source>
</evidence>
<evidence type="ECO:0000256" key="1">
    <source>
        <dbReference type="ARBA" id="ARBA00004370"/>
    </source>
</evidence>
<dbReference type="EMBL" id="JACMSC010000016">
    <property type="protein sequence ID" value="KAG6483498.1"/>
    <property type="molecule type" value="Genomic_DNA"/>
</dbReference>
<protein>
    <recommendedName>
        <fullName evidence="6">RING-type domain-containing protein</fullName>
    </recommendedName>
</protein>
<comment type="caution">
    <text evidence="7">The sequence shown here is derived from an EMBL/GenBank/DDBJ whole genome shotgun (WGS) entry which is preliminary data.</text>
</comment>
<proteinExistence type="predicted"/>
<evidence type="ECO:0000313" key="8">
    <source>
        <dbReference type="Proteomes" id="UP000734854"/>
    </source>
</evidence>
<dbReference type="Proteomes" id="UP000734854">
    <property type="component" value="Unassembled WGS sequence"/>
</dbReference>
<name>A0A8J5KNI1_ZINOF</name>
<dbReference type="Gene3D" id="3.30.40.10">
    <property type="entry name" value="Zinc/RING finger domain, C3HC4 (zinc finger)"/>
    <property type="match status" value="1"/>
</dbReference>
<keyword evidence="5" id="KW-0472">Membrane</keyword>
<evidence type="ECO:0000256" key="3">
    <source>
        <dbReference type="ARBA" id="ARBA00022771"/>
    </source>
</evidence>
<accession>A0A8J5KNI1</accession>
<evidence type="ECO:0000259" key="6">
    <source>
        <dbReference type="Pfam" id="PF13639"/>
    </source>
</evidence>
<keyword evidence="4" id="KW-0862">Zinc</keyword>
<evidence type="ECO:0000256" key="4">
    <source>
        <dbReference type="ARBA" id="ARBA00022833"/>
    </source>
</evidence>
<dbReference type="InterPro" id="IPR001841">
    <property type="entry name" value="Znf_RING"/>
</dbReference>
<dbReference type="AlphaFoldDB" id="A0A8J5KNI1"/>
<keyword evidence="3" id="KW-0863">Zinc-finger</keyword>
<evidence type="ECO:0000256" key="2">
    <source>
        <dbReference type="ARBA" id="ARBA00022723"/>
    </source>
</evidence>
<dbReference type="InterPro" id="IPR013083">
    <property type="entry name" value="Znf_RING/FYVE/PHD"/>
</dbReference>
<dbReference type="GO" id="GO:0016020">
    <property type="term" value="C:membrane"/>
    <property type="evidence" value="ECO:0007669"/>
    <property type="project" value="UniProtKB-SubCell"/>
</dbReference>
<feature type="domain" description="RING-type" evidence="6">
    <location>
        <begin position="122"/>
        <end position="160"/>
    </location>
</feature>
<reference evidence="7 8" key="1">
    <citation type="submission" date="2020-08" db="EMBL/GenBank/DDBJ databases">
        <title>Plant Genome Project.</title>
        <authorList>
            <person name="Zhang R.-G."/>
        </authorList>
    </citation>
    <scope>NUCLEOTIDE SEQUENCE [LARGE SCALE GENOMIC DNA]</scope>
    <source>
        <tissue evidence="7">Rhizome</tissue>
    </source>
</reference>
<gene>
    <name evidence="7" type="ORF">ZIOFF_060146</name>
</gene>